<organism evidence="12 13">
    <name type="scientific">Citroniella saccharovorans</name>
    <dbReference type="NCBI Taxonomy" id="2053367"/>
    <lineage>
        <taxon>Bacteria</taxon>
        <taxon>Bacillati</taxon>
        <taxon>Bacillota</taxon>
        <taxon>Tissierellia</taxon>
        <taxon>Tissierellales</taxon>
        <taxon>Peptoniphilaceae</taxon>
        <taxon>Citroniella</taxon>
    </lineage>
</organism>
<evidence type="ECO:0000256" key="8">
    <source>
        <dbReference type="ARBA" id="ARBA00023306"/>
    </source>
</evidence>
<keyword evidence="13" id="KW-1185">Reference proteome</keyword>
<evidence type="ECO:0000256" key="5">
    <source>
        <dbReference type="ARBA" id="ARBA00022908"/>
    </source>
</evidence>
<dbReference type="InterPro" id="IPR011010">
    <property type="entry name" value="DNA_brk_join_enz"/>
</dbReference>
<dbReference type="InterPro" id="IPR050090">
    <property type="entry name" value="Tyrosine_recombinase_XerCD"/>
</dbReference>
<evidence type="ECO:0000256" key="7">
    <source>
        <dbReference type="ARBA" id="ARBA00023172"/>
    </source>
</evidence>
<dbReference type="AlphaFoldDB" id="A0AAW9MYG8"/>
<evidence type="ECO:0000256" key="2">
    <source>
        <dbReference type="ARBA" id="ARBA00022490"/>
    </source>
</evidence>
<evidence type="ECO:0000313" key="12">
    <source>
        <dbReference type="EMBL" id="MEB3429615.1"/>
    </source>
</evidence>
<dbReference type="RefSeq" id="WP_324619794.1">
    <property type="nucleotide sequence ID" value="NZ_JAYKOT010000003.1"/>
</dbReference>
<keyword evidence="4" id="KW-0159">Chromosome partition</keyword>
<evidence type="ECO:0000256" key="1">
    <source>
        <dbReference type="ARBA" id="ARBA00004496"/>
    </source>
</evidence>
<dbReference type="PANTHER" id="PTHR30349:SF77">
    <property type="entry name" value="TYROSINE RECOMBINASE XERC"/>
    <property type="match status" value="1"/>
</dbReference>
<accession>A0AAW9MYG8</accession>
<comment type="subcellular location">
    <subcellularLocation>
        <location evidence="1">Cytoplasm</location>
    </subcellularLocation>
</comment>
<dbReference type="InterPro" id="IPR044068">
    <property type="entry name" value="CB"/>
</dbReference>
<evidence type="ECO:0000259" key="10">
    <source>
        <dbReference type="PROSITE" id="PS51898"/>
    </source>
</evidence>
<evidence type="ECO:0000313" key="13">
    <source>
        <dbReference type="Proteomes" id="UP001357733"/>
    </source>
</evidence>
<dbReference type="InterPro" id="IPR002104">
    <property type="entry name" value="Integrase_catalytic"/>
</dbReference>
<keyword evidence="3" id="KW-0132">Cell division</keyword>
<dbReference type="GO" id="GO:0003677">
    <property type="term" value="F:DNA binding"/>
    <property type="evidence" value="ECO:0007669"/>
    <property type="project" value="UniProtKB-UniRule"/>
</dbReference>
<gene>
    <name evidence="12" type="ORF">VLK81_06260</name>
</gene>
<evidence type="ECO:0000256" key="6">
    <source>
        <dbReference type="ARBA" id="ARBA00023125"/>
    </source>
</evidence>
<protein>
    <submittedName>
        <fullName evidence="12">Tyrosine recombinase XerC</fullName>
    </submittedName>
</protein>
<evidence type="ECO:0000256" key="4">
    <source>
        <dbReference type="ARBA" id="ARBA00022829"/>
    </source>
</evidence>
<dbReference type="Gene3D" id="1.10.150.130">
    <property type="match status" value="1"/>
</dbReference>
<feature type="domain" description="Core-binding (CB)" evidence="11">
    <location>
        <begin position="1"/>
        <end position="108"/>
    </location>
</feature>
<reference evidence="12 13" key="1">
    <citation type="submission" date="2024-01" db="EMBL/GenBank/DDBJ databases">
        <title>Complete genome sequence of Citroniella saccharovorans strain M6.X9, isolated from human fecal sample.</title>
        <authorList>
            <person name="Cheng G."/>
            <person name="Westerholm M."/>
            <person name="Schnurer A."/>
        </authorList>
    </citation>
    <scope>NUCLEOTIDE SEQUENCE [LARGE SCALE GENOMIC DNA]</scope>
    <source>
        <strain evidence="12 13">DSM 29873</strain>
    </source>
</reference>
<keyword evidence="8" id="KW-0131">Cell cycle</keyword>
<proteinExistence type="predicted"/>
<keyword evidence="6 9" id="KW-0238">DNA-binding</keyword>
<comment type="caution">
    <text evidence="12">The sequence shown here is derived from an EMBL/GenBank/DDBJ whole genome shotgun (WGS) entry which is preliminary data.</text>
</comment>
<keyword evidence="2" id="KW-0963">Cytoplasm</keyword>
<evidence type="ECO:0000256" key="3">
    <source>
        <dbReference type="ARBA" id="ARBA00022618"/>
    </source>
</evidence>
<dbReference type="PROSITE" id="PS51898">
    <property type="entry name" value="TYR_RECOMBINASE"/>
    <property type="match status" value="1"/>
</dbReference>
<feature type="domain" description="Tyr recombinase" evidence="10">
    <location>
        <begin position="130"/>
        <end position="320"/>
    </location>
</feature>
<dbReference type="InterPro" id="IPR013762">
    <property type="entry name" value="Integrase-like_cat_sf"/>
</dbReference>
<dbReference type="GO" id="GO:0051301">
    <property type="term" value="P:cell division"/>
    <property type="evidence" value="ECO:0007669"/>
    <property type="project" value="UniProtKB-KW"/>
</dbReference>
<dbReference type="PROSITE" id="PS51900">
    <property type="entry name" value="CB"/>
    <property type="match status" value="1"/>
</dbReference>
<keyword evidence="7" id="KW-0233">DNA recombination</keyword>
<sequence>MKYPTFLTDFIGYLETIKGVSNLTVKEYTYDIILFLKFLKLNKLNEDPYDDEIFNNAEIFDVPISDLDSVSISTLYSFMSYLDKHRKTSNRTRNRKTSSLRTFYEYLTVKTGLISNDPTKKLEFSKARPKNPIYLTLDEAKSLLSHVKHGQNEFISSRDYAIITLFLNCGLRLSELTSINLSMIKEDILSVVGKGNKERTIYLNESSIEAINYYKLCRKKYLEDRKVENIESIEALFISERLTRMSNRAIQHRIEKYIKEIGLDPNLYTVHKLRHTAATLLYKYGEVDIRTLQVILGHESVATTQIYTHLDDSQIKKAVDKNPLNYK</sequence>
<name>A0AAW9MYG8_9FIRM</name>
<dbReference type="SUPFAM" id="SSF56349">
    <property type="entry name" value="DNA breaking-rejoining enzymes"/>
    <property type="match status" value="1"/>
</dbReference>
<evidence type="ECO:0000256" key="9">
    <source>
        <dbReference type="PROSITE-ProRule" id="PRU01248"/>
    </source>
</evidence>
<dbReference type="Gene3D" id="1.10.443.10">
    <property type="entry name" value="Intergrase catalytic core"/>
    <property type="match status" value="1"/>
</dbReference>
<dbReference type="PANTHER" id="PTHR30349">
    <property type="entry name" value="PHAGE INTEGRASE-RELATED"/>
    <property type="match status" value="1"/>
</dbReference>
<dbReference type="Pfam" id="PF00589">
    <property type="entry name" value="Phage_integrase"/>
    <property type="match status" value="1"/>
</dbReference>
<dbReference type="GO" id="GO:0007059">
    <property type="term" value="P:chromosome segregation"/>
    <property type="evidence" value="ECO:0007669"/>
    <property type="project" value="UniProtKB-KW"/>
</dbReference>
<dbReference type="Proteomes" id="UP001357733">
    <property type="component" value="Unassembled WGS sequence"/>
</dbReference>
<evidence type="ECO:0000259" key="11">
    <source>
        <dbReference type="PROSITE" id="PS51900"/>
    </source>
</evidence>
<dbReference type="GO" id="GO:0005737">
    <property type="term" value="C:cytoplasm"/>
    <property type="evidence" value="ECO:0007669"/>
    <property type="project" value="UniProtKB-SubCell"/>
</dbReference>
<dbReference type="GO" id="GO:0015074">
    <property type="term" value="P:DNA integration"/>
    <property type="evidence" value="ECO:0007669"/>
    <property type="project" value="UniProtKB-KW"/>
</dbReference>
<dbReference type="GO" id="GO:0006310">
    <property type="term" value="P:DNA recombination"/>
    <property type="evidence" value="ECO:0007669"/>
    <property type="project" value="UniProtKB-KW"/>
</dbReference>
<keyword evidence="5" id="KW-0229">DNA integration</keyword>
<dbReference type="InterPro" id="IPR010998">
    <property type="entry name" value="Integrase_recombinase_N"/>
</dbReference>
<dbReference type="EMBL" id="JAYKOT010000003">
    <property type="protein sequence ID" value="MEB3429615.1"/>
    <property type="molecule type" value="Genomic_DNA"/>
</dbReference>